<dbReference type="SUPFAM" id="SSF52091">
    <property type="entry name" value="SpoIIaa-like"/>
    <property type="match status" value="1"/>
</dbReference>
<dbReference type="InterPro" id="IPR036513">
    <property type="entry name" value="STAS_dom_sf"/>
</dbReference>
<proteinExistence type="predicted"/>
<dbReference type="AlphaFoldDB" id="A0A382D276"/>
<feature type="domain" description="STAS" evidence="1">
    <location>
        <begin position="1"/>
        <end position="61"/>
    </location>
</feature>
<dbReference type="InterPro" id="IPR002645">
    <property type="entry name" value="STAS_dom"/>
</dbReference>
<dbReference type="PROSITE" id="PS50801">
    <property type="entry name" value="STAS"/>
    <property type="match status" value="1"/>
</dbReference>
<sequence>VLSFDEKSFTNSTGLAVLMDPLLPLKDDKQITLVHPKDHFRRVFEITGMAMDFGVEASVPA</sequence>
<dbReference type="Gene3D" id="3.30.750.24">
    <property type="entry name" value="STAS domain"/>
    <property type="match status" value="1"/>
</dbReference>
<organism evidence="2">
    <name type="scientific">marine metagenome</name>
    <dbReference type="NCBI Taxonomy" id="408172"/>
    <lineage>
        <taxon>unclassified sequences</taxon>
        <taxon>metagenomes</taxon>
        <taxon>ecological metagenomes</taxon>
    </lineage>
</organism>
<gene>
    <name evidence="2" type="ORF">METZ01_LOCUS184655</name>
</gene>
<reference evidence="2" key="1">
    <citation type="submission" date="2018-05" db="EMBL/GenBank/DDBJ databases">
        <authorList>
            <person name="Lanie J.A."/>
            <person name="Ng W.-L."/>
            <person name="Kazmierczak K.M."/>
            <person name="Andrzejewski T.M."/>
            <person name="Davidsen T.M."/>
            <person name="Wayne K.J."/>
            <person name="Tettelin H."/>
            <person name="Glass J.I."/>
            <person name="Rusch D."/>
            <person name="Podicherti R."/>
            <person name="Tsui H.-C.T."/>
            <person name="Winkler M.E."/>
        </authorList>
    </citation>
    <scope>NUCLEOTIDE SEQUENCE</scope>
</reference>
<feature type="non-terminal residue" evidence="2">
    <location>
        <position position="1"/>
    </location>
</feature>
<protein>
    <recommendedName>
        <fullName evidence="1">STAS domain-containing protein</fullName>
    </recommendedName>
</protein>
<evidence type="ECO:0000313" key="2">
    <source>
        <dbReference type="EMBL" id="SVB31801.1"/>
    </source>
</evidence>
<accession>A0A382D276</accession>
<evidence type="ECO:0000259" key="1">
    <source>
        <dbReference type="PROSITE" id="PS50801"/>
    </source>
</evidence>
<name>A0A382D276_9ZZZZ</name>
<dbReference type="EMBL" id="UINC01036990">
    <property type="protein sequence ID" value="SVB31801.1"/>
    <property type="molecule type" value="Genomic_DNA"/>
</dbReference>